<dbReference type="AlphaFoldDB" id="A0AA85J9M5"/>
<evidence type="ECO:0000313" key="6">
    <source>
        <dbReference type="WBParaSite" id="TREG1_13980.1"/>
    </source>
</evidence>
<evidence type="ECO:0000256" key="3">
    <source>
        <dbReference type="SAM" id="MobiDB-lite"/>
    </source>
</evidence>
<keyword evidence="5" id="KW-1185">Reference proteome</keyword>
<sequence length="525" mass="61721">MTSNPFILPDFETIFELRDKEKEEKLKRVRELSQLKVHEKIPYDKQVKTRRSFLEELSTDIRDSTTDADNTAFILQKTKRQFTDRETKDQFIANRREMFFLEYSIAVQRAELKRLVDLASHEEKKLELAEQCLEQDAALFDEFLKENDKSSVEAIASSEQEGRKRAMMVDKIKQLTLQKSQINAEITRLKETVKDYKYFKGFIERLIPEPFNTLRQNTKQNKQQMKYRQKLLLESFNSKPSSIASSEKSNRRPSFVLTRRSSLMSIATTPPSKEVKKLKEIQPYDDSSSSEDSDDNVYFTNPVQILNIMRDLEDTNLRLIQHCQESDDTIEILRNQVNESVDNYQKDVRILSKHQTSLQEAINSEKIKTQCLNLSMSDFLFSGYNSEQQKLILNDLHETITEVYRDTIRKSDTPLSSLQMLYEIEAKMVDLLEFLQTLPEDEVKEVKQAKEAEQRQQIKEEKKNQQRIYQEERIQKALERAKAEPKKQTGRRLVTRSQPPVIHKSDDKKNDAEAREAKELAFLFE</sequence>
<feature type="region of interest" description="Disordered" evidence="3">
    <location>
        <begin position="479"/>
        <end position="513"/>
    </location>
</feature>
<dbReference type="Proteomes" id="UP000050795">
    <property type="component" value="Unassembled WGS sequence"/>
</dbReference>
<dbReference type="Pfam" id="PF13863">
    <property type="entry name" value="DUF4200"/>
    <property type="match status" value="1"/>
</dbReference>
<dbReference type="PANTHER" id="PTHR21683:SF3">
    <property type="entry name" value="CILIA AND FLAGELLA ASSOCIATED PROTEIN 100"/>
    <property type="match status" value="1"/>
</dbReference>
<dbReference type="InterPro" id="IPR025252">
    <property type="entry name" value="DUF4200"/>
</dbReference>
<feature type="domain" description="DUF4200" evidence="4">
    <location>
        <begin position="91"/>
        <end position="209"/>
    </location>
</feature>
<proteinExistence type="predicted"/>
<feature type="compositionally biased region" description="Basic and acidic residues" evidence="3">
    <location>
        <begin position="503"/>
        <end position="513"/>
    </location>
</feature>
<dbReference type="WBParaSite" id="TREG1_13980.1">
    <property type="protein sequence ID" value="TREG1_13980.1"/>
    <property type="gene ID" value="TREG1_13980"/>
</dbReference>
<protein>
    <recommendedName>
        <fullName evidence="4">DUF4200 domain-containing protein</fullName>
    </recommendedName>
</protein>
<evidence type="ECO:0000313" key="5">
    <source>
        <dbReference type="Proteomes" id="UP000050795"/>
    </source>
</evidence>
<dbReference type="InterPro" id="IPR051147">
    <property type="entry name" value="CFAP_domain-containing"/>
</dbReference>
<dbReference type="GO" id="GO:0005856">
    <property type="term" value="C:cytoskeleton"/>
    <property type="evidence" value="ECO:0007669"/>
    <property type="project" value="UniProtKB-ARBA"/>
</dbReference>
<feature type="coiled-coil region" evidence="2">
    <location>
        <begin position="443"/>
        <end position="475"/>
    </location>
</feature>
<evidence type="ECO:0000259" key="4">
    <source>
        <dbReference type="Pfam" id="PF13863"/>
    </source>
</evidence>
<reference evidence="5" key="1">
    <citation type="submission" date="2022-06" db="EMBL/GenBank/DDBJ databases">
        <authorList>
            <person name="Berger JAMES D."/>
            <person name="Berger JAMES D."/>
        </authorList>
    </citation>
    <scope>NUCLEOTIDE SEQUENCE [LARGE SCALE GENOMIC DNA]</scope>
</reference>
<evidence type="ECO:0000256" key="1">
    <source>
        <dbReference type="ARBA" id="ARBA00023054"/>
    </source>
</evidence>
<evidence type="ECO:0000256" key="2">
    <source>
        <dbReference type="SAM" id="Coils"/>
    </source>
</evidence>
<name>A0AA85J9M5_TRIRE</name>
<dbReference type="PANTHER" id="PTHR21683">
    <property type="entry name" value="COILED-COIL DOMAIN-CONTAINING PROTEIN 42 LIKE-2-LIKE-RELATED"/>
    <property type="match status" value="1"/>
</dbReference>
<keyword evidence="1 2" id="KW-0175">Coiled coil</keyword>
<accession>A0AA85J9M5</accession>
<organism evidence="5 6">
    <name type="scientific">Trichobilharzia regenti</name>
    <name type="common">Nasal bird schistosome</name>
    <dbReference type="NCBI Taxonomy" id="157069"/>
    <lineage>
        <taxon>Eukaryota</taxon>
        <taxon>Metazoa</taxon>
        <taxon>Spiralia</taxon>
        <taxon>Lophotrochozoa</taxon>
        <taxon>Platyhelminthes</taxon>
        <taxon>Trematoda</taxon>
        <taxon>Digenea</taxon>
        <taxon>Strigeidida</taxon>
        <taxon>Schistosomatoidea</taxon>
        <taxon>Schistosomatidae</taxon>
        <taxon>Trichobilharzia</taxon>
    </lineage>
</organism>
<feature type="region of interest" description="Disordered" evidence="3">
    <location>
        <begin position="274"/>
        <end position="295"/>
    </location>
</feature>
<reference evidence="6" key="2">
    <citation type="submission" date="2023-11" db="UniProtKB">
        <authorList>
            <consortium name="WormBaseParasite"/>
        </authorList>
    </citation>
    <scope>IDENTIFICATION</scope>
</reference>